<evidence type="ECO:0000313" key="10">
    <source>
        <dbReference type="EMBL" id="KAG8194161.1"/>
    </source>
</evidence>
<dbReference type="AlphaFoldDB" id="A0AAV6VEM1"/>
<evidence type="ECO:0000256" key="8">
    <source>
        <dbReference type="SAM" id="MobiDB-lite"/>
    </source>
</evidence>
<dbReference type="InterPro" id="IPR014813">
    <property type="entry name" value="Gnl3_N_dom"/>
</dbReference>
<evidence type="ECO:0000256" key="1">
    <source>
        <dbReference type="ARBA" id="ARBA00004123"/>
    </source>
</evidence>
<dbReference type="PANTHER" id="PTHR11089">
    <property type="entry name" value="GTP-BINDING PROTEIN-RELATED"/>
    <property type="match status" value="1"/>
</dbReference>
<keyword evidence="4" id="KW-0342">GTP-binding</keyword>
<evidence type="ECO:0000256" key="2">
    <source>
        <dbReference type="ARBA" id="ARBA00022741"/>
    </source>
</evidence>
<gene>
    <name evidence="10" type="ORF">JTE90_002368</name>
</gene>
<keyword evidence="11" id="KW-1185">Reference proteome</keyword>
<dbReference type="Proteomes" id="UP000827092">
    <property type="component" value="Unassembled WGS sequence"/>
</dbReference>
<evidence type="ECO:0000256" key="5">
    <source>
        <dbReference type="ARBA" id="ARBA00023242"/>
    </source>
</evidence>
<comment type="subcellular location">
    <subcellularLocation>
        <location evidence="1">Nucleus</location>
    </subcellularLocation>
</comment>
<dbReference type="InterPro" id="IPR023179">
    <property type="entry name" value="GTP-bd_ortho_bundle_sf"/>
</dbReference>
<dbReference type="Gene3D" id="3.40.50.300">
    <property type="entry name" value="P-loop containing nucleotide triphosphate hydrolases"/>
    <property type="match status" value="1"/>
</dbReference>
<dbReference type="PRINTS" id="PR00326">
    <property type="entry name" value="GTP1OBG"/>
</dbReference>
<dbReference type="InterPro" id="IPR027417">
    <property type="entry name" value="P-loop_NTPase"/>
</dbReference>
<dbReference type="PANTHER" id="PTHR11089:SF30">
    <property type="entry name" value="GUANINE NUCLEOTIDE-BINDING PROTEIN-LIKE 3 HOMOLOG"/>
    <property type="match status" value="1"/>
</dbReference>
<feature type="region of interest" description="Disordered" evidence="8">
    <location>
        <begin position="25"/>
        <end position="54"/>
    </location>
</feature>
<evidence type="ECO:0000256" key="3">
    <source>
        <dbReference type="ARBA" id="ARBA00023054"/>
    </source>
</evidence>
<evidence type="ECO:0000256" key="6">
    <source>
        <dbReference type="ARBA" id="ARBA00069022"/>
    </source>
</evidence>
<dbReference type="Pfam" id="PF08701">
    <property type="entry name" value="GN3L_Grn1"/>
    <property type="match status" value="1"/>
</dbReference>
<dbReference type="FunFam" id="1.10.1580.10:FF:000002">
    <property type="entry name" value="Guanine nucleotide-binding protein-like 3 (nucleolar)-like"/>
    <property type="match status" value="1"/>
</dbReference>
<dbReference type="Gene3D" id="1.10.1580.10">
    <property type="match status" value="1"/>
</dbReference>
<reference evidence="10 11" key="1">
    <citation type="journal article" date="2022" name="Nat. Ecol. Evol.">
        <title>A masculinizing supergene underlies an exaggerated male reproductive morph in a spider.</title>
        <authorList>
            <person name="Hendrickx F."/>
            <person name="De Corte Z."/>
            <person name="Sonet G."/>
            <person name="Van Belleghem S.M."/>
            <person name="Kostlbacher S."/>
            <person name="Vangestel C."/>
        </authorList>
    </citation>
    <scope>NUCLEOTIDE SEQUENCE [LARGE SCALE GENOMIC DNA]</scope>
    <source>
        <strain evidence="10">W744_W776</strain>
    </source>
</reference>
<feature type="compositionally biased region" description="Basic residues" evidence="8">
    <location>
        <begin position="29"/>
        <end position="44"/>
    </location>
</feature>
<dbReference type="CDD" id="cd04178">
    <property type="entry name" value="Nucleostemin_like"/>
    <property type="match status" value="1"/>
</dbReference>
<evidence type="ECO:0000256" key="7">
    <source>
        <dbReference type="SAM" id="Coils"/>
    </source>
</evidence>
<dbReference type="InterPro" id="IPR050755">
    <property type="entry name" value="TRAFAC_YlqF/YawG_RiboMat"/>
</dbReference>
<evidence type="ECO:0000259" key="9">
    <source>
        <dbReference type="PROSITE" id="PS51721"/>
    </source>
</evidence>
<feature type="domain" description="CP-type G" evidence="9">
    <location>
        <begin position="126"/>
        <end position="309"/>
    </location>
</feature>
<feature type="coiled-coil region" evidence="7">
    <location>
        <begin position="56"/>
        <end position="104"/>
    </location>
</feature>
<organism evidence="10 11">
    <name type="scientific">Oedothorax gibbosus</name>
    <dbReference type="NCBI Taxonomy" id="931172"/>
    <lineage>
        <taxon>Eukaryota</taxon>
        <taxon>Metazoa</taxon>
        <taxon>Ecdysozoa</taxon>
        <taxon>Arthropoda</taxon>
        <taxon>Chelicerata</taxon>
        <taxon>Arachnida</taxon>
        <taxon>Araneae</taxon>
        <taxon>Araneomorphae</taxon>
        <taxon>Entelegynae</taxon>
        <taxon>Araneoidea</taxon>
        <taxon>Linyphiidae</taxon>
        <taxon>Erigoninae</taxon>
        <taxon>Oedothorax</taxon>
    </lineage>
</organism>
<keyword evidence="3 7" id="KW-0175">Coiled coil</keyword>
<dbReference type="InterPro" id="IPR030378">
    <property type="entry name" value="G_CP_dom"/>
</dbReference>
<name>A0AAV6VEM1_9ARAC</name>
<dbReference type="GO" id="GO:0005525">
    <property type="term" value="F:GTP binding"/>
    <property type="evidence" value="ECO:0007669"/>
    <property type="project" value="UniProtKB-KW"/>
</dbReference>
<keyword evidence="2" id="KW-0547">Nucleotide-binding</keyword>
<feature type="compositionally biased region" description="Basic residues" evidence="8">
    <location>
        <begin position="541"/>
        <end position="556"/>
    </location>
</feature>
<dbReference type="GO" id="GO:0005730">
    <property type="term" value="C:nucleolus"/>
    <property type="evidence" value="ECO:0007669"/>
    <property type="project" value="TreeGrafter"/>
</dbReference>
<accession>A0AAV6VEM1</accession>
<keyword evidence="5" id="KW-0539">Nucleus</keyword>
<feature type="region of interest" description="Disordered" evidence="8">
    <location>
        <begin position="464"/>
        <end position="486"/>
    </location>
</feature>
<comment type="caution">
    <text evidence="10">The sequence shown here is derived from an EMBL/GenBank/DDBJ whole genome shotgun (WGS) entry which is preliminary data.</text>
</comment>
<evidence type="ECO:0000313" key="11">
    <source>
        <dbReference type="Proteomes" id="UP000827092"/>
    </source>
</evidence>
<dbReference type="Pfam" id="PF01926">
    <property type="entry name" value="MMR_HSR1"/>
    <property type="match status" value="1"/>
</dbReference>
<dbReference type="FunFam" id="3.40.50.300:FF:000493">
    <property type="entry name" value="Guanine nucleotide-binding protein-like 3-like protein"/>
    <property type="match status" value="1"/>
</dbReference>
<sequence>MPKFHRKQSKRKPCRLRYKIIKKVAEHNRKLRREQKKNPSHKKPKDPGVPNSLPFKDEILQEAEQRKRQALDLKEAQKASRLKIQMENKNFDEMIAEAQKIDEEFKDNGTQETTLKENSHNVKSYFRELKNVVEQADVILEVLDSRDPLGSRCPQIEELVIKSGKKLVLVLNKIDLIPRKNLDEWLKYLRQSLPTVAFKASTQSQNTNLSQSKTAAIHITESLQASSRCVGASFLMKVLGNYCRNNDIQTFIKVGVVGFPNVGKSSVINSLKRSRSCSVGATPGLTKTVQEVSLDKHIKIIDSPGVVLAKDGSSTTLALRNAVKVETLKDVIGPAEAIIQRADPVQLCLHYTIPEFKSSDELLALLAKRMGKYKKGGIPNVEEGARRLINDWNKGVIKYYTHPPEQFDPAVYLSTEIVSELSKAFDISALEEGMELDKAPELFASRGVVAKPSLPTEGIASEEMATDNQEENTEEEKMDEEIVGQPKQKRVSFNLNENFAVDDKKITVEVKGKKGTKKGGKKAEAPERYMLAEHQQNKVIKQKFKQSRKNKKRMNKAAKALLSESMESAPAL</sequence>
<evidence type="ECO:0000256" key="4">
    <source>
        <dbReference type="ARBA" id="ARBA00023134"/>
    </source>
</evidence>
<dbReference type="InterPro" id="IPR006073">
    <property type="entry name" value="GTP-bd"/>
</dbReference>
<proteinExistence type="predicted"/>
<dbReference type="EMBL" id="JAFNEN010000107">
    <property type="protein sequence ID" value="KAG8194161.1"/>
    <property type="molecule type" value="Genomic_DNA"/>
</dbReference>
<feature type="region of interest" description="Disordered" evidence="8">
    <location>
        <begin position="541"/>
        <end position="572"/>
    </location>
</feature>
<dbReference type="PROSITE" id="PS51721">
    <property type="entry name" value="G_CP"/>
    <property type="match status" value="1"/>
</dbReference>
<dbReference type="SUPFAM" id="SSF52540">
    <property type="entry name" value="P-loop containing nucleoside triphosphate hydrolases"/>
    <property type="match status" value="1"/>
</dbReference>
<protein>
    <recommendedName>
        <fullName evidence="6">Guanine nucleotide-binding protein-like 3 homolog</fullName>
    </recommendedName>
</protein>
<feature type="compositionally biased region" description="Acidic residues" evidence="8">
    <location>
        <begin position="464"/>
        <end position="482"/>
    </location>
</feature>